<feature type="compositionally biased region" description="Acidic residues" evidence="6">
    <location>
        <begin position="82"/>
        <end position="98"/>
    </location>
</feature>
<comment type="subcellular location">
    <subcellularLocation>
        <location evidence="1">Membrane</location>
        <topology evidence="1">Single-pass type II membrane protein</topology>
    </subcellularLocation>
</comment>
<dbReference type="GO" id="GO:0016266">
    <property type="term" value="P:protein O-linked glycosylation via N-acetyl-galactosamine"/>
    <property type="evidence" value="ECO:0007669"/>
    <property type="project" value="TreeGrafter"/>
</dbReference>
<evidence type="ECO:0000313" key="9">
    <source>
        <dbReference type="Proteomes" id="UP000678499"/>
    </source>
</evidence>
<evidence type="ECO:0000256" key="2">
    <source>
        <dbReference type="ARBA" id="ARBA00006351"/>
    </source>
</evidence>
<name>A0A7R9GH36_9CRUS</name>
<dbReference type="AlphaFoldDB" id="A0A7R9GH36"/>
<proteinExistence type="inferred from homology"/>
<gene>
    <name evidence="8" type="ORF">NMOB1V02_LOCUS9832</name>
</gene>
<protein>
    <submittedName>
        <fullName evidence="8">Uncharacterized protein</fullName>
    </submittedName>
</protein>
<dbReference type="Gene3D" id="3.90.550.10">
    <property type="entry name" value="Spore Coat Polysaccharide Biosynthesis Protein SpsA, Chain A"/>
    <property type="match status" value="1"/>
</dbReference>
<keyword evidence="7" id="KW-1133">Transmembrane helix</keyword>
<dbReference type="GO" id="GO:0016020">
    <property type="term" value="C:membrane"/>
    <property type="evidence" value="ECO:0007669"/>
    <property type="project" value="UniProtKB-SubCell"/>
</dbReference>
<dbReference type="GO" id="GO:0035252">
    <property type="term" value="F:UDP-xylosyltransferase activity"/>
    <property type="evidence" value="ECO:0007669"/>
    <property type="project" value="TreeGrafter"/>
</dbReference>
<dbReference type="SUPFAM" id="SSF53448">
    <property type="entry name" value="Nucleotide-diphospho-sugar transferases"/>
    <property type="match status" value="1"/>
</dbReference>
<evidence type="ECO:0000256" key="5">
    <source>
        <dbReference type="ARBA" id="ARBA00022968"/>
    </source>
</evidence>
<reference evidence="8" key="1">
    <citation type="submission" date="2020-11" db="EMBL/GenBank/DDBJ databases">
        <authorList>
            <person name="Tran Van P."/>
        </authorList>
    </citation>
    <scope>NUCLEOTIDE SEQUENCE</scope>
</reference>
<accession>A0A7R9GH36</accession>
<keyword evidence="3" id="KW-0328">Glycosyltransferase</keyword>
<feature type="region of interest" description="Disordered" evidence="6">
    <location>
        <begin position="65"/>
        <end position="141"/>
    </location>
</feature>
<keyword evidence="9" id="KW-1185">Reference proteome</keyword>
<keyword evidence="7" id="KW-0812">Transmembrane</keyword>
<evidence type="ECO:0000313" key="8">
    <source>
        <dbReference type="EMBL" id="CAD7282203.1"/>
    </source>
</evidence>
<dbReference type="Proteomes" id="UP000678499">
    <property type="component" value="Unassembled WGS sequence"/>
</dbReference>
<dbReference type="PANTHER" id="PTHR46012">
    <property type="entry name" value="IP22168P"/>
    <property type="match status" value="1"/>
</dbReference>
<evidence type="ECO:0000256" key="7">
    <source>
        <dbReference type="SAM" id="Phobius"/>
    </source>
</evidence>
<evidence type="ECO:0000256" key="4">
    <source>
        <dbReference type="ARBA" id="ARBA00022679"/>
    </source>
</evidence>
<keyword evidence="4" id="KW-0808">Transferase</keyword>
<dbReference type="PANTHER" id="PTHR46012:SF2">
    <property type="entry name" value="IP22168P"/>
    <property type="match status" value="1"/>
</dbReference>
<keyword evidence="5" id="KW-0735">Signal-anchor</keyword>
<feature type="compositionally biased region" description="Acidic residues" evidence="6">
    <location>
        <begin position="131"/>
        <end position="141"/>
    </location>
</feature>
<dbReference type="InterPro" id="IPR029044">
    <property type="entry name" value="Nucleotide-diphossugar_trans"/>
</dbReference>
<feature type="transmembrane region" description="Helical" evidence="7">
    <location>
        <begin position="20"/>
        <end position="39"/>
    </location>
</feature>
<organism evidence="8">
    <name type="scientific">Notodromas monacha</name>
    <dbReference type="NCBI Taxonomy" id="399045"/>
    <lineage>
        <taxon>Eukaryota</taxon>
        <taxon>Metazoa</taxon>
        <taxon>Ecdysozoa</taxon>
        <taxon>Arthropoda</taxon>
        <taxon>Crustacea</taxon>
        <taxon>Oligostraca</taxon>
        <taxon>Ostracoda</taxon>
        <taxon>Podocopa</taxon>
        <taxon>Podocopida</taxon>
        <taxon>Cypridocopina</taxon>
        <taxon>Cypridoidea</taxon>
        <taxon>Cyprididae</taxon>
        <taxon>Notodromas</taxon>
    </lineage>
</organism>
<dbReference type="EMBL" id="OA885625">
    <property type="protein sequence ID" value="CAD7282203.1"/>
    <property type="molecule type" value="Genomic_DNA"/>
</dbReference>
<evidence type="ECO:0000256" key="6">
    <source>
        <dbReference type="SAM" id="MobiDB-lite"/>
    </source>
</evidence>
<sequence length="363" mass="40202">MKSGSLGDVTLFRALTMKLVSRCGLLCVLLALFVTVFVYQVRESPLLGIGRTDDLASVYQPMKVNPADLKPKRPVHTLSGDGEPEEEAGADSEEEEPAVVDPRSNNEEEESDDTGATTQSRASRDKMAAQDAEEATDDEEDYYPEIHLASVSCGNKRATGNIVTMLRTIATFLESDEYFISVHVVCDNEHLEGIRREVASWTAEILKRLHVSLYSTTIPKNMTTQLFNKMNSAEAGFECAFQKLFLSEILPRSVNHIMYIDADTLFLTPVEDVWKEIHNDLEKKHFIAAVKEYELDDVPDKQLTKQMQYKSPVPHFGNSASLVSLSSSTVESGRKTPFPGLYIGTLGGQGQHQSADTVLCICA</sequence>
<dbReference type="EMBL" id="CAJPEX010003588">
    <property type="protein sequence ID" value="CAG0922355.1"/>
    <property type="molecule type" value="Genomic_DNA"/>
</dbReference>
<dbReference type="InterPro" id="IPR051993">
    <property type="entry name" value="Glycosyltransferase_8"/>
</dbReference>
<keyword evidence="7" id="KW-0472">Membrane</keyword>
<evidence type="ECO:0000256" key="1">
    <source>
        <dbReference type="ARBA" id="ARBA00004606"/>
    </source>
</evidence>
<comment type="similarity">
    <text evidence="2">Belongs to the glycosyltransferase 8 family.</text>
</comment>
<evidence type="ECO:0000256" key="3">
    <source>
        <dbReference type="ARBA" id="ARBA00022676"/>
    </source>
</evidence>